<dbReference type="PANTHER" id="PTHR19920:SF0">
    <property type="entry name" value="CYTOSOLIC IRON-SULFUR PROTEIN ASSEMBLY PROTEIN CIAO1-RELATED"/>
    <property type="match status" value="1"/>
</dbReference>
<organism evidence="2 3">
    <name type="scientific">Paramecium octaurelia</name>
    <dbReference type="NCBI Taxonomy" id="43137"/>
    <lineage>
        <taxon>Eukaryota</taxon>
        <taxon>Sar</taxon>
        <taxon>Alveolata</taxon>
        <taxon>Ciliophora</taxon>
        <taxon>Intramacronucleata</taxon>
        <taxon>Oligohymenophorea</taxon>
        <taxon>Peniculida</taxon>
        <taxon>Parameciidae</taxon>
        <taxon>Paramecium</taxon>
    </lineage>
</organism>
<evidence type="ECO:0000313" key="2">
    <source>
        <dbReference type="EMBL" id="CAD8215243.1"/>
    </source>
</evidence>
<proteinExistence type="predicted"/>
<dbReference type="Pfam" id="PF00400">
    <property type="entry name" value="WD40"/>
    <property type="match status" value="2"/>
</dbReference>
<dbReference type="PANTHER" id="PTHR19920">
    <property type="entry name" value="WD40 PROTEIN CIAO1"/>
    <property type="match status" value="1"/>
</dbReference>
<feature type="repeat" description="WD" evidence="1">
    <location>
        <begin position="177"/>
        <end position="211"/>
    </location>
</feature>
<dbReference type="AlphaFoldDB" id="A0A8S1YN84"/>
<reference evidence="2" key="1">
    <citation type="submission" date="2021-01" db="EMBL/GenBank/DDBJ databases">
        <authorList>
            <consortium name="Genoscope - CEA"/>
            <person name="William W."/>
        </authorList>
    </citation>
    <scope>NUCLEOTIDE SEQUENCE</scope>
</reference>
<dbReference type="GO" id="GO:0016226">
    <property type="term" value="P:iron-sulfur cluster assembly"/>
    <property type="evidence" value="ECO:0007669"/>
    <property type="project" value="TreeGrafter"/>
</dbReference>
<evidence type="ECO:0000256" key="1">
    <source>
        <dbReference type="PROSITE-ProRule" id="PRU00221"/>
    </source>
</evidence>
<dbReference type="OrthoDB" id="538223at2759"/>
<evidence type="ECO:0008006" key="4">
    <source>
        <dbReference type="Google" id="ProtNLM"/>
    </source>
</evidence>
<dbReference type="OMA" id="QMEIVII"/>
<dbReference type="Proteomes" id="UP000683925">
    <property type="component" value="Unassembled WGS sequence"/>
</dbReference>
<dbReference type="FunFam" id="2.130.10.10:FF:001434">
    <property type="entry name" value="Uncharacterized protein"/>
    <property type="match status" value="1"/>
</dbReference>
<protein>
    <recommendedName>
        <fullName evidence="4">WD40-repeat-containing domain</fullName>
    </recommendedName>
</protein>
<dbReference type="EMBL" id="CAJJDP010000220">
    <property type="protein sequence ID" value="CAD8215243.1"/>
    <property type="molecule type" value="Genomic_DNA"/>
</dbReference>
<dbReference type="InterPro" id="IPR001680">
    <property type="entry name" value="WD40_rpt"/>
</dbReference>
<name>A0A8S1YN84_PAROT</name>
<dbReference type="SMART" id="SM00320">
    <property type="entry name" value="WD40"/>
    <property type="match status" value="4"/>
</dbReference>
<keyword evidence="1" id="KW-0853">WD repeat</keyword>
<dbReference type="GO" id="GO:0097361">
    <property type="term" value="C:cytosolic [4Fe-4S] assembly targeting complex"/>
    <property type="evidence" value="ECO:0007669"/>
    <property type="project" value="TreeGrafter"/>
</dbReference>
<sequence length="503" mass="59019">MNNQLIVAQCKNKVEESIYGVQQELEFSFNKIDAFLDQFPLASYIPLSHKSAGDGPKLAQISFSLIQNFTNQLIQEVKPILKSIIHQELQKLAQVQQSAKYAKENNKQLHPIKQDNQNQSNSNPFKYNLMQNHSIKQKEYCRAIAINNDNSIVLAGCNSDIKVFEFKQEQLKLIQLLSEHSYNVNTLNFMKKSTQFISGSYDRQIIIWSMDQYNQWICEYKLNEHNDEINCLILNNNEDLIISGSDDKKIKFWKKQNQWRCSQTITDHAKDVVGLSLNEKQDKLISCGYDMFILIIEQSQWGQKWKVIQKIAVEYFGLRLCFINNNVFTFQPRVSNYMHIYEINSTNKQYSKINQIDVKSDSDQCSYQFPQQYIKSKCILVNKNGKNVNLIRKNKKGHFIIQQSIQFEHNGIYGSMSEKWRLFDNLGCQVQRNLNQKILGILNNNELIIIQIIRIIIIYIIQQIQYYQQTIKTKSFDDLSFKQLMQMEIVIIQINHPKQNFGK</sequence>
<accession>A0A8S1YN84</accession>
<dbReference type="PROSITE" id="PS50294">
    <property type="entry name" value="WD_REPEATS_REGION"/>
    <property type="match status" value="2"/>
</dbReference>
<gene>
    <name evidence="2" type="ORF">POCTA_138.1.T2160016</name>
</gene>
<feature type="repeat" description="WD" evidence="1">
    <location>
        <begin position="222"/>
        <end position="254"/>
    </location>
</feature>
<comment type="caution">
    <text evidence="2">The sequence shown here is derived from an EMBL/GenBank/DDBJ whole genome shotgun (WGS) entry which is preliminary data.</text>
</comment>
<dbReference type="PROSITE" id="PS50082">
    <property type="entry name" value="WD_REPEATS_2"/>
    <property type="match status" value="2"/>
</dbReference>
<evidence type="ECO:0000313" key="3">
    <source>
        <dbReference type="Proteomes" id="UP000683925"/>
    </source>
</evidence>
<keyword evidence="3" id="KW-1185">Reference proteome</keyword>